<gene>
    <name evidence="2" type="ORF">SE17_26345</name>
</gene>
<organism evidence="2 3">
    <name type="scientific">Kouleothrix aurantiaca</name>
    <dbReference type="NCBI Taxonomy" id="186479"/>
    <lineage>
        <taxon>Bacteria</taxon>
        <taxon>Bacillati</taxon>
        <taxon>Chloroflexota</taxon>
        <taxon>Chloroflexia</taxon>
        <taxon>Chloroflexales</taxon>
        <taxon>Roseiflexineae</taxon>
        <taxon>Roseiflexaceae</taxon>
        <taxon>Kouleothrix</taxon>
    </lineage>
</organism>
<dbReference type="PANTHER" id="PTHR36437:SF2">
    <property type="entry name" value="GLYOXALASE_BLEOMYCIN RESISTANCE PROTEIN_DIOXYGENASE"/>
    <property type="match status" value="1"/>
</dbReference>
<dbReference type="Proteomes" id="UP000050509">
    <property type="component" value="Unassembled WGS sequence"/>
</dbReference>
<reference evidence="2 3" key="1">
    <citation type="submission" date="2015-09" db="EMBL/GenBank/DDBJ databases">
        <title>Draft genome sequence of Kouleothrix aurantiaca JCM 19913.</title>
        <authorList>
            <person name="Hemp J."/>
        </authorList>
    </citation>
    <scope>NUCLEOTIDE SEQUENCE [LARGE SCALE GENOMIC DNA]</scope>
    <source>
        <strain evidence="2 3">COM-B</strain>
    </source>
</reference>
<protein>
    <recommendedName>
        <fullName evidence="1">VOC domain-containing protein</fullName>
    </recommendedName>
</protein>
<dbReference type="InterPro" id="IPR037523">
    <property type="entry name" value="VOC_core"/>
</dbReference>
<dbReference type="InterPro" id="IPR004360">
    <property type="entry name" value="Glyas_Fos-R_dOase_dom"/>
</dbReference>
<dbReference type="PANTHER" id="PTHR36437">
    <property type="entry name" value="GLYOXALASE/BLEOMYCIN RESISTANCE PROTEIN/DIOXYGENASE"/>
    <property type="match status" value="1"/>
</dbReference>
<accession>A0A0P9D5T0</accession>
<dbReference type="SUPFAM" id="SSF54593">
    <property type="entry name" value="Glyoxalase/Bleomycin resistance protein/Dihydroxybiphenyl dioxygenase"/>
    <property type="match status" value="1"/>
</dbReference>
<keyword evidence="3" id="KW-1185">Reference proteome</keyword>
<dbReference type="Pfam" id="PF00903">
    <property type="entry name" value="Glyoxalase"/>
    <property type="match status" value="1"/>
</dbReference>
<evidence type="ECO:0000313" key="3">
    <source>
        <dbReference type="Proteomes" id="UP000050509"/>
    </source>
</evidence>
<feature type="domain" description="VOC" evidence="1">
    <location>
        <begin position="2"/>
        <end position="127"/>
    </location>
</feature>
<proteinExistence type="predicted"/>
<sequence length="129" mass="14424">MRIQLRNIFVDDQEKALHFYTDVLGFVKHTDQQLGPFRWLTLVAPAQPDGPELHIEPSDNPAIRQIMQIMAEHGIAAATFAVNNIQHEFERLQALGIEFETEPTVAGPATFAVFNDTCGNLIRIAQVDA</sequence>
<dbReference type="PROSITE" id="PS51819">
    <property type="entry name" value="VOC"/>
    <property type="match status" value="1"/>
</dbReference>
<dbReference type="AlphaFoldDB" id="A0A0P9D5T0"/>
<comment type="caution">
    <text evidence="2">The sequence shown here is derived from an EMBL/GenBank/DDBJ whole genome shotgun (WGS) entry which is preliminary data.</text>
</comment>
<evidence type="ECO:0000313" key="2">
    <source>
        <dbReference type="EMBL" id="KPV50542.1"/>
    </source>
</evidence>
<evidence type="ECO:0000259" key="1">
    <source>
        <dbReference type="PROSITE" id="PS51819"/>
    </source>
</evidence>
<dbReference type="InterPro" id="IPR029068">
    <property type="entry name" value="Glyas_Bleomycin-R_OHBP_Dase"/>
</dbReference>
<name>A0A0P9D5T0_9CHLR</name>
<dbReference type="Gene3D" id="3.10.180.10">
    <property type="entry name" value="2,3-Dihydroxybiphenyl 1,2-Dioxygenase, domain 1"/>
    <property type="match status" value="1"/>
</dbReference>
<dbReference type="EMBL" id="LJCR01001335">
    <property type="protein sequence ID" value="KPV50542.1"/>
    <property type="molecule type" value="Genomic_DNA"/>
</dbReference>